<proteinExistence type="inferred from homology"/>
<dbReference type="EMBL" id="KZ998692">
    <property type="protein sequence ID" value="RKO85846.1"/>
    <property type="molecule type" value="Genomic_DNA"/>
</dbReference>
<evidence type="ECO:0000256" key="3">
    <source>
        <dbReference type="ARBA" id="ARBA00022559"/>
    </source>
</evidence>
<dbReference type="PRINTS" id="PR00459">
    <property type="entry name" value="ASPEROXIDASE"/>
</dbReference>
<protein>
    <recommendedName>
        <fullName evidence="6">Peroxidase</fullName>
        <ecNumber evidence="6">1.11.1.-</ecNumber>
    </recommendedName>
</protein>
<comment type="function">
    <text evidence="1">Destroys radicals which are normally produced within the cells and which are toxic to biological systems.</text>
</comment>
<accession>A0A4P9W6U7</accession>
<dbReference type="PANTHER" id="PTHR31356:SF66">
    <property type="entry name" value="CATALASE-PEROXIDASE"/>
    <property type="match status" value="1"/>
</dbReference>
<dbReference type="OrthoDB" id="2114378at2759"/>
<dbReference type="SUPFAM" id="SSF48113">
    <property type="entry name" value="Heme-dependent peroxidases"/>
    <property type="match status" value="1"/>
</dbReference>
<comment type="similarity">
    <text evidence="2">Belongs to the peroxidase family. Cytochrome c peroxidase subfamily.</text>
</comment>
<dbReference type="PANTHER" id="PTHR31356">
    <property type="entry name" value="THYLAKOID LUMENAL 29 KDA PROTEIN, CHLOROPLASTIC-RELATED"/>
    <property type="match status" value="1"/>
</dbReference>
<dbReference type="GO" id="GO:0034599">
    <property type="term" value="P:cellular response to oxidative stress"/>
    <property type="evidence" value="ECO:0007669"/>
    <property type="project" value="InterPro"/>
</dbReference>
<evidence type="ECO:0000313" key="9">
    <source>
        <dbReference type="Proteomes" id="UP000269721"/>
    </source>
</evidence>
<dbReference type="PROSITE" id="PS50873">
    <property type="entry name" value="PEROXIDASE_4"/>
    <property type="match status" value="1"/>
</dbReference>
<evidence type="ECO:0000313" key="8">
    <source>
        <dbReference type="EMBL" id="RKO85846.1"/>
    </source>
</evidence>
<sequence length="219" mass="22895">RAAVRLYFHDAGTFDKVSKSFGPNGSIMHSAAELAEPENNFVSENPSAVSAIKPAHNTIFADLISLAGVVATAACPGGPVIPFFVGRKDKTTPDLAANLPDVNADLTNLLGVFDRMGLTPTEMIALIGSHTAARSGSDAASLASGFVPGAPLDTTVDIWDTTYYTETLQPAVPAGTQRLPSDQKMATDPRTSKIFSGFQSQGKWNGAFSKAMVHLGSLG</sequence>
<dbReference type="Gene3D" id="1.10.520.10">
    <property type="match status" value="1"/>
</dbReference>
<reference evidence="9" key="1">
    <citation type="journal article" date="2018" name="Nat. Microbiol.">
        <title>Leveraging single-cell genomics to expand the fungal tree of life.</title>
        <authorList>
            <person name="Ahrendt S.R."/>
            <person name="Quandt C.A."/>
            <person name="Ciobanu D."/>
            <person name="Clum A."/>
            <person name="Salamov A."/>
            <person name="Andreopoulos B."/>
            <person name="Cheng J.F."/>
            <person name="Woyke T."/>
            <person name="Pelin A."/>
            <person name="Henrissat B."/>
            <person name="Reynolds N.K."/>
            <person name="Benny G.L."/>
            <person name="Smith M.E."/>
            <person name="James T.Y."/>
            <person name="Grigoriev I.V."/>
        </authorList>
    </citation>
    <scope>NUCLEOTIDE SEQUENCE [LARGE SCALE GENOMIC DNA]</scope>
</reference>
<keyword evidence="4" id="KW-0408">Iron</keyword>
<keyword evidence="5 6" id="KW-0560">Oxidoreductase</keyword>
<feature type="domain" description="Plant heme peroxidase family profile" evidence="7">
    <location>
        <begin position="1"/>
        <end position="219"/>
    </location>
</feature>
<name>A0A4P9W6U7_9FUNG</name>
<dbReference type="GO" id="GO:0004601">
    <property type="term" value="F:peroxidase activity"/>
    <property type="evidence" value="ECO:0007669"/>
    <property type="project" value="UniProtKB-KW"/>
</dbReference>
<dbReference type="PRINTS" id="PR00458">
    <property type="entry name" value="PEROXIDASE"/>
</dbReference>
<keyword evidence="4" id="KW-0349">Heme</keyword>
<dbReference type="Gene3D" id="1.10.420.10">
    <property type="entry name" value="Peroxidase, domain 2"/>
    <property type="match status" value="1"/>
</dbReference>
<keyword evidence="4" id="KW-0479">Metal-binding</keyword>
<dbReference type="Proteomes" id="UP000269721">
    <property type="component" value="Unassembled WGS sequence"/>
</dbReference>
<dbReference type="GO" id="GO:0042744">
    <property type="term" value="P:hydrogen peroxide catabolic process"/>
    <property type="evidence" value="ECO:0007669"/>
    <property type="project" value="TreeGrafter"/>
</dbReference>
<feature type="non-terminal residue" evidence="8">
    <location>
        <position position="219"/>
    </location>
</feature>
<evidence type="ECO:0000256" key="1">
    <source>
        <dbReference type="ARBA" id="ARBA00003917"/>
    </source>
</evidence>
<dbReference type="InterPro" id="IPR002207">
    <property type="entry name" value="Peroxidase_I"/>
</dbReference>
<dbReference type="InterPro" id="IPR002016">
    <property type="entry name" value="Haem_peroxidase"/>
</dbReference>
<dbReference type="GO" id="GO:0020037">
    <property type="term" value="F:heme binding"/>
    <property type="evidence" value="ECO:0007669"/>
    <property type="project" value="UniProtKB-UniRule"/>
</dbReference>
<gene>
    <name evidence="8" type="ORF">BDK51DRAFT_8613</name>
</gene>
<organism evidence="8 9">
    <name type="scientific">Blyttiomyces helicus</name>
    <dbReference type="NCBI Taxonomy" id="388810"/>
    <lineage>
        <taxon>Eukaryota</taxon>
        <taxon>Fungi</taxon>
        <taxon>Fungi incertae sedis</taxon>
        <taxon>Chytridiomycota</taxon>
        <taxon>Chytridiomycota incertae sedis</taxon>
        <taxon>Chytridiomycetes</taxon>
        <taxon>Chytridiomycetes incertae sedis</taxon>
        <taxon>Blyttiomyces</taxon>
    </lineage>
</organism>
<feature type="non-terminal residue" evidence="8">
    <location>
        <position position="1"/>
    </location>
</feature>
<dbReference type="Pfam" id="PF00141">
    <property type="entry name" value="peroxidase"/>
    <property type="match status" value="1"/>
</dbReference>
<keyword evidence="3 6" id="KW-0575">Peroxidase</keyword>
<evidence type="ECO:0000259" key="7">
    <source>
        <dbReference type="PROSITE" id="PS50873"/>
    </source>
</evidence>
<evidence type="ECO:0000256" key="6">
    <source>
        <dbReference type="RuleBase" id="RU363051"/>
    </source>
</evidence>
<dbReference type="GO" id="GO:0046872">
    <property type="term" value="F:metal ion binding"/>
    <property type="evidence" value="ECO:0007669"/>
    <property type="project" value="UniProtKB-UniRule"/>
</dbReference>
<keyword evidence="9" id="KW-1185">Reference proteome</keyword>
<evidence type="ECO:0000256" key="4">
    <source>
        <dbReference type="ARBA" id="ARBA00022617"/>
    </source>
</evidence>
<dbReference type="InterPro" id="IPR010255">
    <property type="entry name" value="Haem_peroxidase_sf"/>
</dbReference>
<evidence type="ECO:0000256" key="5">
    <source>
        <dbReference type="ARBA" id="ARBA00023002"/>
    </source>
</evidence>
<dbReference type="EC" id="1.11.1.-" evidence="6"/>
<evidence type="ECO:0000256" key="2">
    <source>
        <dbReference type="ARBA" id="ARBA00005997"/>
    </source>
</evidence>
<dbReference type="GO" id="GO:0000302">
    <property type="term" value="P:response to reactive oxygen species"/>
    <property type="evidence" value="ECO:0007669"/>
    <property type="project" value="TreeGrafter"/>
</dbReference>
<dbReference type="InterPro" id="IPR044831">
    <property type="entry name" value="Ccp1-like"/>
</dbReference>
<dbReference type="AlphaFoldDB" id="A0A4P9W6U7"/>